<sequence length="453" mass="48828">MNQELIGTLDQTIVLLQQHRFDELRELLSELHPADLAEVLQELEEEDRTAVVQLLAGPTAAEAISELEPEEQAELVTALPPAQAKAILDEMSADDAADLFAELDPEKAGALLDLMAQEEATDVRELLGFREDSAGGIMTTEFVAVQAHRTAAEAIEQLRREAPSAETAYYVYVIDAQERLVGVLSLRELIVAPPETEVRAIMRTNPVSVHVNEDQEEVARVVQKYNLLAVPVVDDQGILRGIVTVDDVIDVLEEEATEDIYRAGGVSEAESETDLEGAIWPSVRARLPWLLGLLFLSLVTGKVIEHYTPLLNQLVALATFITTMAGGAGNAATQALTVMVRGLATGEVEGRQVWLVVWRETRIGLVVGLVCGAALGVTAAVWHGSPWVGLIVGLALTINLMLAKAAGSLVPVIIQRLGLDPAVASGPFIATITDTFSMLVYFTIASLVLHAVF</sequence>
<dbReference type="InterPro" id="IPR006669">
    <property type="entry name" value="MgtE_transporter"/>
</dbReference>
<evidence type="ECO:0000256" key="2">
    <source>
        <dbReference type="ARBA" id="ARBA00009749"/>
    </source>
</evidence>
<dbReference type="Proteomes" id="UP000732377">
    <property type="component" value="Unassembled WGS sequence"/>
</dbReference>
<evidence type="ECO:0000313" key="12">
    <source>
        <dbReference type="Proteomes" id="UP000732377"/>
    </source>
</evidence>
<feature type="transmembrane region" description="Helical" evidence="9">
    <location>
        <begin position="426"/>
        <end position="452"/>
    </location>
</feature>
<dbReference type="PANTHER" id="PTHR43773">
    <property type="entry name" value="MAGNESIUM TRANSPORTER MGTE"/>
    <property type="match status" value="1"/>
</dbReference>
<dbReference type="EMBL" id="PIUK01000073">
    <property type="protein sequence ID" value="MBY6276324.1"/>
    <property type="molecule type" value="Genomic_DNA"/>
</dbReference>
<comment type="caution">
    <text evidence="9">Lacks conserved residue(s) required for the propagation of feature annotation.</text>
</comment>
<dbReference type="PANTHER" id="PTHR43773:SF1">
    <property type="entry name" value="MAGNESIUM TRANSPORTER MGTE"/>
    <property type="match status" value="1"/>
</dbReference>
<keyword evidence="3 9" id="KW-0813">Transport</keyword>
<keyword evidence="6 9" id="KW-1133">Transmembrane helix</keyword>
<dbReference type="GO" id="GO:0015095">
    <property type="term" value="F:magnesium ion transmembrane transporter activity"/>
    <property type="evidence" value="ECO:0007669"/>
    <property type="project" value="UniProtKB-UniRule"/>
</dbReference>
<evidence type="ECO:0000256" key="3">
    <source>
        <dbReference type="ARBA" id="ARBA00022448"/>
    </source>
</evidence>
<feature type="domain" description="CBS" evidence="10">
    <location>
        <begin position="138"/>
        <end position="201"/>
    </location>
</feature>
<dbReference type="SMART" id="SM00116">
    <property type="entry name" value="CBS"/>
    <property type="match status" value="2"/>
</dbReference>
<gene>
    <name evidence="11" type="primary">mgtE</name>
    <name evidence="11" type="ORF">CWE10_08885</name>
</gene>
<dbReference type="AlphaFoldDB" id="A0A953IBI8"/>
<evidence type="ECO:0000256" key="5">
    <source>
        <dbReference type="ARBA" id="ARBA00022842"/>
    </source>
</evidence>
<evidence type="ECO:0000256" key="4">
    <source>
        <dbReference type="ARBA" id="ARBA00022692"/>
    </source>
</evidence>
<dbReference type="RefSeq" id="WP_273379332.1">
    <property type="nucleotide sequence ID" value="NZ_PIUK01000073.1"/>
</dbReference>
<evidence type="ECO:0000256" key="6">
    <source>
        <dbReference type="ARBA" id="ARBA00022989"/>
    </source>
</evidence>
<feature type="transmembrane region" description="Helical" evidence="9">
    <location>
        <begin position="388"/>
        <end position="414"/>
    </location>
</feature>
<dbReference type="SUPFAM" id="SSF54631">
    <property type="entry name" value="CBS-domain pair"/>
    <property type="match status" value="1"/>
</dbReference>
<comment type="caution">
    <text evidence="11">The sequence shown here is derived from an EMBL/GenBank/DDBJ whole genome shotgun (WGS) entry which is preliminary data.</text>
</comment>
<accession>A0A953IBI8</accession>
<protein>
    <recommendedName>
        <fullName evidence="9">Magnesium transporter MgtE</fullName>
    </recommendedName>
</protein>
<name>A0A953IBI8_SYMTR</name>
<dbReference type="InterPro" id="IPR038076">
    <property type="entry name" value="MgtE_N_sf"/>
</dbReference>
<dbReference type="Pfam" id="PF00571">
    <property type="entry name" value="CBS"/>
    <property type="match status" value="2"/>
</dbReference>
<dbReference type="InterPro" id="IPR036739">
    <property type="entry name" value="SLC41_membr_dom_sf"/>
</dbReference>
<dbReference type="SUPFAM" id="SSF161093">
    <property type="entry name" value="MgtE membrane domain-like"/>
    <property type="match status" value="1"/>
</dbReference>
<keyword evidence="4 9" id="KW-0812">Transmembrane</keyword>
<comment type="subunit">
    <text evidence="9">Homodimer.</text>
</comment>
<evidence type="ECO:0000259" key="10">
    <source>
        <dbReference type="PROSITE" id="PS51371"/>
    </source>
</evidence>
<keyword evidence="7 9" id="KW-0472">Membrane</keyword>
<comment type="subcellular location">
    <subcellularLocation>
        <location evidence="9">Cell membrane</location>
        <topology evidence="9">Multi-pass membrane protein</topology>
    </subcellularLocation>
    <subcellularLocation>
        <location evidence="1">Membrane</location>
        <topology evidence="1">Multi-pass membrane protein</topology>
    </subcellularLocation>
</comment>
<keyword evidence="5 9" id="KW-0460">Magnesium</keyword>
<dbReference type="SUPFAM" id="SSF158791">
    <property type="entry name" value="MgtE N-terminal domain-like"/>
    <property type="match status" value="1"/>
</dbReference>
<keyword evidence="9" id="KW-1003">Cell membrane</keyword>
<proteinExistence type="inferred from homology"/>
<dbReference type="InterPro" id="IPR006667">
    <property type="entry name" value="SLC41_membr_dom"/>
</dbReference>
<dbReference type="Pfam" id="PF03448">
    <property type="entry name" value="MgtE_N"/>
    <property type="match status" value="1"/>
</dbReference>
<organism evidence="11 12">
    <name type="scientific">Symbiobacterium thermophilum</name>
    <dbReference type="NCBI Taxonomy" id="2734"/>
    <lineage>
        <taxon>Bacteria</taxon>
        <taxon>Bacillati</taxon>
        <taxon>Bacillota</taxon>
        <taxon>Clostridia</taxon>
        <taxon>Eubacteriales</taxon>
        <taxon>Symbiobacteriaceae</taxon>
        <taxon>Symbiobacterium</taxon>
    </lineage>
</organism>
<dbReference type="InterPro" id="IPR000644">
    <property type="entry name" value="CBS_dom"/>
</dbReference>
<dbReference type="NCBIfam" id="TIGR00400">
    <property type="entry name" value="mgtE"/>
    <property type="match status" value="1"/>
</dbReference>
<evidence type="ECO:0000256" key="8">
    <source>
        <dbReference type="PROSITE-ProRule" id="PRU00703"/>
    </source>
</evidence>
<evidence type="ECO:0000256" key="9">
    <source>
        <dbReference type="RuleBase" id="RU362011"/>
    </source>
</evidence>
<feature type="domain" description="CBS" evidence="10">
    <location>
        <begin position="202"/>
        <end position="258"/>
    </location>
</feature>
<feature type="transmembrane region" description="Helical" evidence="9">
    <location>
        <begin position="363"/>
        <end position="382"/>
    </location>
</feature>
<dbReference type="Gene3D" id="1.10.357.20">
    <property type="entry name" value="SLC41 divalent cation transporters, integral membrane domain"/>
    <property type="match status" value="1"/>
</dbReference>
<dbReference type="GO" id="GO:0005886">
    <property type="term" value="C:plasma membrane"/>
    <property type="evidence" value="ECO:0007669"/>
    <property type="project" value="UniProtKB-SubCell"/>
</dbReference>
<dbReference type="Gene3D" id="1.25.60.10">
    <property type="entry name" value="MgtE N-terminal domain-like"/>
    <property type="match status" value="1"/>
</dbReference>
<evidence type="ECO:0000313" key="11">
    <source>
        <dbReference type="EMBL" id="MBY6276324.1"/>
    </source>
</evidence>
<comment type="function">
    <text evidence="9">Acts as a magnesium transporter.</text>
</comment>
<dbReference type="InterPro" id="IPR006668">
    <property type="entry name" value="Mg_transptr_MgtE_intracell_dom"/>
</dbReference>
<dbReference type="PROSITE" id="PS51371">
    <property type="entry name" value="CBS"/>
    <property type="match status" value="2"/>
</dbReference>
<dbReference type="Gene3D" id="3.10.580.10">
    <property type="entry name" value="CBS-domain"/>
    <property type="match status" value="1"/>
</dbReference>
<reference evidence="11" key="1">
    <citation type="submission" date="2017-11" db="EMBL/GenBank/DDBJ databases">
        <title>Three new genomes from thermophilic consortium.</title>
        <authorList>
            <person name="Quaggio R."/>
            <person name="Amgarten D."/>
            <person name="Setubal J.C."/>
        </authorList>
    </citation>
    <scope>NUCLEOTIDE SEQUENCE</scope>
    <source>
        <strain evidence="11">ZCTH01-B2</strain>
    </source>
</reference>
<keyword evidence="8" id="KW-0129">CBS domain</keyword>
<dbReference type="CDD" id="cd04606">
    <property type="entry name" value="CBS_pair_Mg_transporter"/>
    <property type="match status" value="1"/>
</dbReference>
<dbReference type="GO" id="GO:0046872">
    <property type="term" value="F:metal ion binding"/>
    <property type="evidence" value="ECO:0007669"/>
    <property type="project" value="UniProtKB-KW"/>
</dbReference>
<keyword evidence="9" id="KW-0479">Metal-binding</keyword>
<dbReference type="SMART" id="SM00924">
    <property type="entry name" value="MgtE_N"/>
    <property type="match status" value="1"/>
</dbReference>
<evidence type="ECO:0000256" key="7">
    <source>
        <dbReference type="ARBA" id="ARBA00023136"/>
    </source>
</evidence>
<dbReference type="Pfam" id="PF01769">
    <property type="entry name" value="MgtE"/>
    <property type="match status" value="1"/>
</dbReference>
<comment type="similarity">
    <text evidence="2 9">Belongs to the SLC41A transporter family.</text>
</comment>
<evidence type="ECO:0000256" key="1">
    <source>
        <dbReference type="ARBA" id="ARBA00004141"/>
    </source>
</evidence>
<dbReference type="InterPro" id="IPR046342">
    <property type="entry name" value="CBS_dom_sf"/>
</dbReference>